<sequence length="184" mass="19571">MAASWLFLAWRPSDGGGGRLFADSYETLFLVSPASSESSSMVEPCRSSFDLDLTGVSAEAMSAPDASVWVSDSVWDSSQAMASLLPSPSIDWGSSMAGMDQSLRPPDLCQELFFVVNSNSMSCCNVGALYHGIGASPWMRAPQEDDIGVSIHALEPMFPGDAVVGWGLLLLLEVLDVDLVDALD</sequence>
<reference evidence="1" key="1">
    <citation type="submission" date="2023-05" db="EMBL/GenBank/DDBJ databases">
        <title>Nepenthes gracilis genome sequencing.</title>
        <authorList>
            <person name="Fukushima K."/>
        </authorList>
    </citation>
    <scope>NUCLEOTIDE SEQUENCE</scope>
    <source>
        <strain evidence="1">SING2019-196</strain>
    </source>
</reference>
<gene>
    <name evidence="1" type="ORF">Nepgr_021448</name>
</gene>
<comment type="caution">
    <text evidence="1">The sequence shown here is derived from an EMBL/GenBank/DDBJ whole genome shotgun (WGS) entry which is preliminary data.</text>
</comment>
<evidence type="ECO:0000313" key="2">
    <source>
        <dbReference type="Proteomes" id="UP001279734"/>
    </source>
</evidence>
<name>A0AAD3T015_NEPGR</name>
<accession>A0AAD3T015</accession>
<dbReference type="Proteomes" id="UP001279734">
    <property type="component" value="Unassembled WGS sequence"/>
</dbReference>
<dbReference type="AlphaFoldDB" id="A0AAD3T015"/>
<dbReference type="EMBL" id="BSYO01000021">
    <property type="protein sequence ID" value="GMH19607.1"/>
    <property type="molecule type" value="Genomic_DNA"/>
</dbReference>
<evidence type="ECO:0000313" key="1">
    <source>
        <dbReference type="EMBL" id="GMH19607.1"/>
    </source>
</evidence>
<keyword evidence="2" id="KW-1185">Reference proteome</keyword>
<organism evidence="1 2">
    <name type="scientific">Nepenthes gracilis</name>
    <name type="common">Slender pitcher plant</name>
    <dbReference type="NCBI Taxonomy" id="150966"/>
    <lineage>
        <taxon>Eukaryota</taxon>
        <taxon>Viridiplantae</taxon>
        <taxon>Streptophyta</taxon>
        <taxon>Embryophyta</taxon>
        <taxon>Tracheophyta</taxon>
        <taxon>Spermatophyta</taxon>
        <taxon>Magnoliopsida</taxon>
        <taxon>eudicotyledons</taxon>
        <taxon>Gunneridae</taxon>
        <taxon>Pentapetalae</taxon>
        <taxon>Caryophyllales</taxon>
        <taxon>Nepenthaceae</taxon>
        <taxon>Nepenthes</taxon>
    </lineage>
</organism>
<proteinExistence type="predicted"/>
<protein>
    <submittedName>
        <fullName evidence="1">Uncharacterized protein</fullName>
    </submittedName>
</protein>